<sequence length="62" mass="6998">MKNQTYINALRAQLVSLKARREAAANYILNTEMRIEMTLLDAQIDAIEAEIKKGFGNSQQEA</sequence>
<name>A0A889IR79_9CAUD</name>
<protein>
    <submittedName>
        <fullName evidence="1">Uncharacterized protein</fullName>
    </submittedName>
</protein>
<dbReference type="EMBL" id="MW460246">
    <property type="protein sequence ID" value="QRE00453.1"/>
    <property type="molecule type" value="Genomic_DNA"/>
</dbReference>
<evidence type="ECO:0000313" key="1">
    <source>
        <dbReference type="EMBL" id="QRE00453.1"/>
    </source>
</evidence>
<keyword evidence="2" id="KW-1185">Reference proteome</keyword>
<dbReference type="Proteomes" id="UP000622430">
    <property type="component" value="Segment"/>
</dbReference>
<evidence type="ECO:0000313" key="2">
    <source>
        <dbReference type="Proteomes" id="UP000622430"/>
    </source>
</evidence>
<accession>A0A889IR79</accession>
<proteinExistence type="predicted"/>
<reference evidence="1" key="1">
    <citation type="submission" date="2021-01" db="EMBL/GenBank/DDBJ databases">
        <authorList>
            <person name="Rakov C."/>
            <person name="Alkalay-Oren S."/>
            <person name="Coppenhagen-Glazer S."/>
            <person name="Hazan R."/>
        </authorList>
    </citation>
    <scope>NUCLEOTIDE SEQUENCE</scope>
</reference>
<organism evidence="1 2">
    <name type="scientific">Burkholderia phage BCSR52</name>
    <dbReference type="NCBI Taxonomy" id="2805748"/>
    <lineage>
        <taxon>Viruses</taxon>
        <taxon>Duplodnaviria</taxon>
        <taxon>Heunggongvirae</taxon>
        <taxon>Uroviricota</taxon>
        <taxon>Caudoviricetes</taxon>
        <taxon>Lindbergviridae</taxon>
        <taxon>Irusalimvirus</taxon>
        <taxon>Irusalimvirus BCSR52</taxon>
    </lineage>
</organism>